<evidence type="ECO:0000256" key="1">
    <source>
        <dbReference type="SAM" id="Phobius"/>
    </source>
</evidence>
<keyword evidence="1" id="KW-0472">Membrane</keyword>
<evidence type="ECO:0000313" key="2">
    <source>
        <dbReference type="EMBL" id="MBS4196267.1"/>
    </source>
</evidence>
<dbReference type="EMBL" id="JAGYPG010000002">
    <property type="protein sequence ID" value="MBS4196267.1"/>
    <property type="molecule type" value="Genomic_DNA"/>
</dbReference>
<accession>A0A942THK2</accession>
<proteinExistence type="predicted"/>
<feature type="transmembrane region" description="Helical" evidence="1">
    <location>
        <begin position="115"/>
        <end position="132"/>
    </location>
</feature>
<name>A0A942THK2_9BACI</name>
<feature type="transmembrane region" description="Helical" evidence="1">
    <location>
        <begin position="6"/>
        <end position="24"/>
    </location>
</feature>
<gene>
    <name evidence="2" type="ORF">KHA97_14460</name>
</gene>
<comment type="caution">
    <text evidence="2">The sequence shown here is derived from an EMBL/GenBank/DDBJ whole genome shotgun (WGS) entry which is preliminary data.</text>
</comment>
<protein>
    <submittedName>
        <fullName evidence="2">Uncharacterized protein</fullName>
    </submittedName>
</protein>
<dbReference type="RefSeq" id="WP_213125410.1">
    <property type="nucleotide sequence ID" value="NZ_JAGYPG010000002.1"/>
</dbReference>
<evidence type="ECO:0000313" key="3">
    <source>
        <dbReference type="Proteomes" id="UP000681414"/>
    </source>
</evidence>
<dbReference type="Proteomes" id="UP000681414">
    <property type="component" value="Unassembled WGS sequence"/>
</dbReference>
<keyword evidence="1" id="KW-0812">Transmembrane</keyword>
<reference evidence="2 3" key="1">
    <citation type="submission" date="2021-05" db="EMBL/GenBank/DDBJ databases">
        <title>Novel Bacillus species.</title>
        <authorList>
            <person name="Liu G."/>
        </authorList>
    </citation>
    <scope>NUCLEOTIDE SEQUENCE [LARGE SCALE GENOMIC DNA]</scope>
    <source>
        <strain evidence="3">FJAT-49780</strain>
    </source>
</reference>
<organism evidence="2 3">
    <name type="scientific">Lederbergia citri</name>
    <dbReference type="NCBI Taxonomy" id="2833580"/>
    <lineage>
        <taxon>Bacteria</taxon>
        <taxon>Bacillati</taxon>
        <taxon>Bacillota</taxon>
        <taxon>Bacilli</taxon>
        <taxon>Bacillales</taxon>
        <taxon>Bacillaceae</taxon>
        <taxon>Lederbergia</taxon>
    </lineage>
</organism>
<keyword evidence="1" id="KW-1133">Transmembrane helix</keyword>
<feature type="transmembrane region" description="Helical" evidence="1">
    <location>
        <begin position="89"/>
        <end position="109"/>
    </location>
</feature>
<sequence>MKVLIIGLESILISFLIFRVYKLSKSYRKLGKEKSFIEKMEVILSESLPKPVAMMITREITMLYYLFSRDSNQEMNNAFSYHKKVGYKGIMIVLLSVILLESVGLFFLLHNWSPIISWIHVALNIYAVLYLISDYRAIVQLPILLKDNMLLIRIGSRRHIAIPLTQIASIDGGGKFLEEKRNKHVFKGVLLEFDTPQFEIDLKNPIIMTNLLGKPQEITKVYLTVDDKEKLHQSLKEYKFPS</sequence>
<dbReference type="AlphaFoldDB" id="A0A942THK2"/>
<keyword evidence="3" id="KW-1185">Reference proteome</keyword>